<sequence>MSLLGSILSHLASGTPIPDGVREQLTAEELGALRGLEETMRANQTWRAMSTKLLDVSQMLNAGRESTDILQAIVRHARTTIGTDVGYLSLNDEDSGFTNVLATSGVITEEFRTINMPMGSGVLGIVAATNRPAWTYDHSADPDVTHVDYVDHAVQAEGIRGILGAPIRIGGKTIGALLVGDRHPRHYTHEEIAALEVLGSITSVALENAQVIESQGESVEELTRSQIALSRHVQELQWLNDVDTQLLHVLMTNASFEELERVLATSLDAPVSLWTSEDSPIDGPHSTFAVEFNGRVLGTIGVDKELSDTELRVISHASAAFTSIALFAEALVDATARKVDDLVYAVALGNAGREEIARLRHLTGINLTSSAQLYFLGISSDKGLPTRPQLENLLPGHAAITHHDHHVCVLYHPERDVSKALAPLLTAHPDLTVSAIGFSGVAAARSAHDSAMAYLDSAIALGLHGQLVTEDTLGTVGLIMGADSHALELLSTRTIAPLVRYDEENSTELVATAHQYLLSGHSIPQTARAMFIHPNTVRQRLDRIVALMGKEWSVGQRGLDVFLALRAHTIRG</sequence>
<evidence type="ECO:0000313" key="3">
    <source>
        <dbReference type="Proteomes" id="UP000031890"/>
    </source>
</evidence>
<dbReference type="Proteomes" id="UP000031890">
    <property type="component" value="Chromosome"/>
</dbReference>
<proteinExistence type="predicted"/>
<dbReference type="InterPro" id="IPR029016">
    <property type="entry name" value="GAF-like_dom_sf"/>
</dbReference>
<dbReference type="HOGENOM" id="CLU_017436_0_0_11"/>
<dbReference type="RefSeq" id="WP_042529721.1">
    <property type="nucleotide sequence ID" value="NZ_CP010827.1"/>
</dbReference>
<dbReference type="OrthoDB" id="8026818at2"/>
<dbReference type="Gene3D" id="1.10.10.2840">
    <property type="entry name" value="PucR C-terminal helix-turn-helix domain"/>
    <property type="match status" value="1"/>
</dbReference>
<dbReference type="SMART" id="SM00065">
    <property type="entry name" value="GAF"/>
    <property type="match status" value="1"/>
</dbReference>
<dbReference type="InterPro" id="IPR025736">
    <property type="entry name" value="PucR_C-HTH_dom"/>
</dbReference>
<dbReference type="InterPro" id="IPR042070">
    <property type="entry name" value="PucR_C-HTH_sf"/>
</dbReference>
<evidence type="ECO:0000313" key="2">
    <source>
        <dbReference type="EMBL" id="AJI78258.1"/>
    </source>
</evidence>
<organism evidence="2 3">
    <name type="scientific">Corynebacterium singulare</name>
    <dbReference type="NCBI Taxonomy" id="161899"/>
    <lineage>
        <taxon>Bacteria</taxon>
        <taxon>Bacillati</taxon>
        <taxon>Actinomycetota</taxon>
        <taxon>Actinomycetes</taxon>
        <taxon>Mycobacteriales</taxon>
        <taxon>Corynebacteriaceae</taxon>
        <taxon>Corynebacterium</taxon>
    </lineage>
</organism>
<dbReference type="KEGG" id="csx:CSING_03555"/>
<dbReference type="InterPro" id="IPR003018">
    <property type="entry name" value="GAF"/>
</dbReference>
<dbReference type="STRING" id="161899.CSING_03555"/>
<dbReference type="Pfam" id="PF13185">
    <property type="entry name" value="GAF_2"/>
    <property type="match status" value="1"/>
</dbReference>
<dbReference type="PANTHER" id="PTHR33744:SF1">
    <property type="entry name" value="DNA-BINDING TRANSCRIPTIONAL ACTIVATOR ADER"/>
    <property type="match status" value="1"/>
</dbReference>
<dbReference type="Gene3D" id="3.30.450.40">
    <property type="match status" value="1"/>
</dbReference>
<dbReference type="AlphaFoldDB" id="A0A0B6ETV7"/>
<feature type="domain" description="GAF" evidence="1">
    <location>
        <begin position="65"/>
        <end position="216"/>
    </location>
</feature>
<reference evidence="2 3" key="1">
    <citation type="journal article" date="2015" name="Genome Announc.">
        <title>Complete Genome Sequence and Annotation of Corynebacterium singulare DSM 44357, Isolated from a Human Semen Specimen.</title>
        <authorList>
            <person name="Merten M."/>
            <person name="Brinkrolf K."/>
            <person name="Albersmeier A."/>
            <person name="Kutter Y."/>
            <person name="Ruckert C."/>
            <person name="Tauch A."/>
        </authorList>
    </citation>
    <scope>NUCLEOTIDE SEQUENCE [LARGE SCALE GENOMIC DNA]</scope>
    <source>
        <strain evidence="2">IBS B52218</strain>
    </source>
</reference>
<dbReference type="Pfam" id="PF13556">
    <property type="entry name" value="HTH_30"/>
    <property type="match status" value="1"/>
</dbReference>
<accession>A0A0B6ETV7</accession>
<name>A0A0B6ETV7_9CORY</name>
<dbReference type="PANTHER" id="PTHR33744">
    <property type="entry name" value="CARBOHYDRATE DIACID REGULATOR"/>
    <property type="match status" value="1"/>
</dbReference>
<evidence type="ECO:0000259" key="1">
    <source>
        <dbReference type="SMART" id="SM00065"/>
    </source>
</evidence>
<dbReference type="SUPFAM" id="SSF55781">
    <property type="entry name" value="GAF domain-like"/>
    <property type="match status" value="1"/>
</dbReference>
<dbReference type="InterPro" id="IPR051448">
    <property type="entry name" value="CdaR-like_regulators"/>
</dbReference>
<dbReference type="EMBL" id="CP010827">
    <property type="protein sequence ID" value="AJI78258.1"/>
    <property type="molecule type" value="Genomic_DNA"/>
</dbReference>
<protein>
    <submittedName>
        <fullName evidence="2">GAF domain/PucR C-terminal helix-turn-helix domain</fullName>
    </submittedName>
</protein>
<gene>
    <name evidence="2" type="primary">nifA</name>
    <name evidence="2" type="ORF">CSING_03555</name>
</gene>